<evidence type="ECO:0000256" key="11">
    <source>
        <dbReference type="HAMAP-Rule" id="MF_00098"/>
    </source>
</evidence>
<keyword evidence="8 11" id="KW-0648">Protein biosynthesis</keyword>
<reference evidence="15" key="1">
    <citation type="journal article" date="2019" name="Int. J. Syst. Evol. Microbiol.">
        <title>The Global Catalogue of Microorganisms (GCM) 10K type strain sequencing project: providing services to taxonomists for standard genome sequencing and annotation.</title>
        <authorList>
            <consortium name="The Broad Institute Genomics Platform"/>
            <consortium name="The Broad Institute Genome Sequencing Center for Infectious Disease"/>
            <person name="Wu L."/>
            <person name="Ma J."/>
        </authorList>
    </citation>
    <scope>NUCLEOTIDE SEQUENCE [LARGE SCALE GENOMIC DNA]</scope>
    <source>
        <strain evidence="15">CCUG 57263</strain>
    </source>
</reference>
<comment type="catalytic activity">
    <reaction evidence="10 11">
        <text>tRNA(Met) + L-methionine + ATP = L-methionyl-tRNA(Met) + AMP + diphosphate</text>
        <dbReference type="Rhea" id="RHEA:13481"/>
        <dbReference type="Rhea" id="RHEA-COMP:9667"/>
        <dbReference type="Rhea" id="RHEA-COMP:9698"/>
        <dbReference type="ChEBI" id="CHEBI:30616"/>
        <dbReference type="ChEBI" id="CHEBI:33019"/>
        <dbReference type="ChEBI" id="CHEBI:57844"/>
        <dbReference type="ChEBI" id="CHEBI:78442"/>
        <dbReference type="ChEBI" id="CHEBI:78530"/>
        <dbReference type="ChEBI" id="CHEBI:456215"/>
        <dbReference type="EC" id="6.1.1.10"/>
    </reaction>
</comment>
<dbReference type="PANTHER" id="PTHR45765">
    <property type="entry name" value="METHIONINE--TRNA LIGASE"/>
    <property type="match status" value="1"/>
</dbReference>
<organism evidence="14 15">
    <name type="scientific">Paenibacillus residui</name>
    <dbReference type="NCBI Taxonomy" id="629724"/>
    <lineage>
        <taxon>Bacteria</taxon>
        <taxon>Bacillati</taxon>
        <taxon>Bacillota</taxon>
        <taxon>Bacilli</taxon>
        <taxon>Bacillales</taxon>
        <taxon>Paenibacillaceae</taxon>
        <taxon>Paenibacillus</taxon>
    </lineage>
</organism>
<dbReference type="InterPro" id="IPR014729">
    <property type="entry name" value="Rossmann-like_a/b/a_fold"/>
</dbReference>
<keyword evidence="9 11" id="KW-0030">Aminoacyl-tRNA synthetase</keyword>
<accession>A0ABW3DFC2</accession>
<dbReference type="InterPro" id="IPR029038">
    <property type="entry name" value="MetRS_Zn"/>
</dbReference>
<dbReference type="InterPro" id="IPR033911">
    <property type="entry name" value="MetRS_core"/>
</dbReference>
<feature type="binding site" evidence="11">
    <location>
        <position position="330"/>
    </location>
    <ligand>
        <name>ATP</name>
        <dbReference type="ChEBI" id="CHEBI:30616"/>
    </ligand>
</feature>
<feature type="binding site" evidence="11">
    <location>
        <position position="153"/>
    </location>
    <ligand>
        <name>Zn(2+)</name>
        <dbReference type="ChEBI" id="CHEBI:29105"/>
    </ligand>
</feature>
<dbReference type="Gene3D" id="1.10.730.10">
    <property type="entry name" value="Isoleucyl-tRNA Synthetase, Domain 1"/>
    <property type="match status" value="1"/>
</dbReference>
<protein>
    <recommendedName>
        <fullName evidence="11">Methionine--tRNA ligase</fullName>
        <ecNumber evidence="11">6.1.1.10</ecNumber>
    </recommendedName>
    <alternativeName>
        <fullName evidence="11">Methionyl-tRNA synthetase</fullName>
        <shortName evidence="11">MetRS</shortName>
    </alternativeName>
</protein>
<feature type="short sequence motif" description="'HIGH' region" evidence="11">
    <location>
        <begin position="10"/>
        <end position="20"/>
    </location>
</feature>
<comment type="subunit">
    <text evidence="11">Monomer.</text>
</comment>
<keyword evidence="11" id="KW-0479">Metal-binding</keyword>
<dbReference type="InterPro" id="IPR001412">
    <property type="entry name" value="aa-tRNA-synth_I_CS"/>
</dbReference>
<dbReference type="InterPro" id="IPR015413">
    <property type="entry name" value="Methionyl/Leucyl_tRNA_Synth"/>
</dbReference>
<dbReference type="InterPro" id="IPR009080">
    <property type="entry name" value="tRNAsynth_Ia_anticodon-bd"/>
</dbReference>
<comment type="caution">
    <text evidence="14">The sequence shown here is derived from an EMBL/GenBank/DDBJ whole genome shotgun (WGS) entry which is preliminary data.</text>
</comment>
<dbReference type="GO" id="GO:0004825">
    <property type="term" value="F:methionine-tRNA ligase activity"/>
    <property type="evidence" value="ECO:0007669"/>
    <property type="project" value="UniProtKB-EC"/>
</dbReference>
<dbReference type="SUPFAM" id="SSF57770">
    <property type="entry name" value="Methionyl-tRNA synthetase (MetRS), Zn-domain"/>
    <property type="match status" value="1"/>
</dbReference>
<keyword evidence="5 11" id="KW-0436">Ligase</keyword>
<evidence type="ECO:0000256" key="7">
    <source>
        <dbReference type="ARBA" id="ARBA00022840"/>
    </source>
</evidence>
<keyword evidence="7 11" id="KW-0067">ATP-binding</keyword>
<dbReference type="EMBL" id="JBHTIU010000070">
    <property type="protein sequence ID" value="MFD0871023.1"/>
    <property type="molecule type" value="Genomic_DNA"/>
</dbReference>
<comment type="cofactor">
    <cofactor evidence="11">
        <name>Zn(2+)</name>
        <dbReference type="ChEBI" id="CHEBI:29105"/>
    </cofactor>
    <text evidence="11">Binds 1 zinc ion per subunit.</text>
</comment>
<sequence>MSVFIGGAWPYANGSLHLGHIASLLPGDILARYYRLRGEEVLYVSGSDCHGTPISIRANQEGVSPEVIAERYHNEFADCFRKLGFSYDLYTRTDEPFHHHLVQQLFLQLLDNGYIYKKAIEQTYCEACSRFLPDRYVEGQCPHCGQQARGDQCDYCSNLLDPGDLLHKKCKLCGSPPVTRQDDHYFLALSKFQQKLEEYLGEATGWRDNAVQLTRRYLDEGLHDRAATRNLTWGVDVPLERDGDKKIYVWIEAVSGYLSASMRWAQETGGSWENYWSEKTIAYYVHGKDNIPFHTLILPALLMGVGRHLHLPDRIISSEYLTLEGKKISTSRNWAVWVTDVIQRYDPDSLRYFLTINGPENRDADFSWREFIYSHNSELLGAFGNFVNRSLKFIVQFFDGRIPAGTMEISKKPEIVELYNQAGQAIEAGKLKDALEMIFTFIRRANKFFDERKPWVQIKENRRHCADTLFTCVQIIANLANVLEPFLPFACRRIRDFLSISQAGWQYTEIAPGTIIRSLEVLFTRIDAAVIEEEIARLGKG</sequence>
<feature type="binding site" evidence="11">
    <location>
        <position position="156"/>
    </location>
    <ligand>
        <name>Zn(2+)</name>
        <dbReference type="ChEBI" id="CHEBI:29105"/>
    </ligand>
</feature>
<dbReference type="Gene3D" id="2.20.28.20">
    <property type="entry name" value="Methionyl-tRNA synthetase, Zn-domain"/>
    <property type="match status" value="1"/>
</dbReference>
<keyword evidence="6 11" id="KW-0547">Nucleotide-binding</keyword>
<feature type="domain" description="Methionyl-tRNA synthetase anticodon-binding" evidence="13">
    <location>
        <begin position="416"/>
        <end position="533"/>
    </location>
</feature>
<evidence type="ECO:0000256" key="5">
    <source>
        <dbReference type="ARBA" id="ARBA00022598"/>
    </source>
</evidence>
<name>A0ABW3DFC2_9BACL</name>
<dbReference type="PRINTS" id="PR01041">
    <property type="entry name" value="TRNASYNTHMET"/>
</dbReference>
<comment type="similarity">
    <text evidence="3 11">Belongs to the class-I aminoacyl-tRNA synthetase family. MetG type 1 subfamily.</text>
</comment>
<evidence type="ECO:0000313" key="14">
    <source>
        <dbReference type="EMBL" id="MFD0871023.1"/>
    </source>
</evidence>
<dbReference type="PANTHER" id="PTHR45765:SF1">
    <property type="entry name" value="METHIONINE--TRNA LIGASE, CYTOPLASMIC"/>
    <property type="match status" value="1"/>
</dbReference>
<feature type="short sequence motif" description="'KMSKS' region" evidence="11">
    <location>
        <begin position="327"/>
        <end position="331"/>
    </location>
</feature>
<evidence type="ECO:0000256" key="2">
    <source>
        <dbReference type="ARBA" id="ARBA00004496"/>
    </source>
</evidence>
<dbReference type="HAMAP" id="MF_00098">
    <property type="entry name" value="Met_tRNA_synth_type1"/>
    <property type="match status" value="1"/>
</dbReference>
<feature type="binding site" evidence="11">
    <location>
        <position position="144"/>
    </location>
    <ligand>
        <name>Zn(2+)</name>
        <dbReference type="ChEBI" id="CHEBI:29105"/>
    </ligand>
</feature>
<evidence type="ECO:0000256" key="9">
    <source>
        <dbReference type="ARBA" id="ARBA00023146"/>
    </source>
</evidence>
<evidence type="ECO:0000259" key="13">
    <source>
        <dbReference type="Pfam" id="PF19303"/>
    </source>
</evidence>
<evidence type="ECO:0000256" key="6">
    <source>
        <dbReference type="ARBA" id="ARBA00022741"/>
    </source>
</evidence>
<dbReference type="SUPFAM" id="SSF52374">
    <property type="entry name" value="Nucleotidylyl transferase"/>
    <property type="match status" value="1"/>
</dbReference>
<dbReference type="InterPro" id="IPR041872">
    <property type="entry name" value="Anticodon_Met"/>
</dbReference>
<keyword evidence="15" id="KW-1185">Reference proteome</keyword>
<evidence type="ECO:0000313" key="15">
    <source>
        <dbReference type="Proteomes" id="UP001597120"/>
    </source>
</evidence>
<comment type="subcellular location">
    <subcellularLocation>
        <location evidence="2 11">Cytoplasm</location>
    </subcellularLocation>
</comment>
<dbReference type="InterPro" id="IPR023458">
    <property type="entry name" value="Met-tRNA_ligase_1"/>
</dbReference>
<dbReference type="Gene3D" id="3.40.50.620">
    <property type="entry name" value="HUPs"/>
    <property type="match status" value="1"/>
</dbReference>
<evidence type="ECO:0000256" key="3">
    <source>
        <dbReference type="ARBA" id="ARBA00008258"/>
    </source>
</evidence>
<dbReference type="EC" id="6.1.1.10" evidence="11"/>
<dbReference type="NCBIfam" id="TIGR00398">
    <property type="entry name" value="metG"/>
    <property type="match status" value="1"/>
</dbReference>
<evidence type="ECO:0000256" key="8">
    <source>
        <dbReference type="ARBA" id="ARBA00022917"/>
    </source>
</evidence>
<dbReference type="RefSeq" id="WP_379289885.1">
    <property type="nucleotide sequence ID" value="NZ_JBHTIU010000070.1"/>
</dbReference>
<gene>
    <name evidence="11 14" type="primary">metG</name>
    <name evidence="14" type="ORF">ACFQ03_17935</name>
</gene>
<feature type="domain" description="Methionyl/Leucyl tRNA synthetase" evidence="12">
    <location>
        <begin position="4"/>
        <end position="390"/>
    </location>
</feature>
<evidence type="ECO:0000256" key="4">
    <source>
        <dbReference type="ARBA" id="ARBA00022490"/>
    </source>
</evidence>
<dbReference type="Pfam" id="PF09334">
    <property type="entry name" value="tRNA-synt_1g"/>
    <property type="match status" value="1"/>
</dbReference>
<feature type="binding site" evidence="11">
    <location>
        <position position="141"/>
    </location>
    <ligand>
        <name>Zn(2+)</name>
        <dbReference type="ChEBI" id="CHEBI:29105"/>
    </ligand>
</feature>
<keyword evidence="11" id="KW-0862">Zinc</keyword>
<dbReference type="Pfam" id="PF19303">
    <property type="entry name" value="Anticodon_3"/>
    <property type="match status" value="1"/>
</dbReference>
<dbReference type="CDD" id="cd00814">
    <property type="entry name" value="MetRS_core"/>
    <property type="match status" value="1"/>
</dbReference>
<dbReference type="PROSITE" id="PS00178">
    <property type="entry name" value="AA_TRNA_LIGASE_I"/>
    <property type="match status" value="1"/>
</dbReference>
<evidence type="ECO:0000256" key="10">
    <source>
        <dbReference type="ARBA" id="ARBA00047364"/>
    </source>
</evidence>
<proteinExistence type="inferred from homology"/>
<evidence type="ECO:0000259" key="12">
    <source>
        <dbReference type="Pfam" id="PF09334"/>
    </source>
</evidence>
<dbReference type="InterPro" id="IPR014758">
    <property type="entry name" value="Met-tRNA_synth"/>
</dbReference>
<keyword evidence="4 11" id="KW-0963">Cytoplasm</keyword>
<dbReference type="CDD" id="cd07957">
    <property type="entry name" value="Anticodon_Ia_Met"/>
    <property type="match status" value="1"/>
</dbReference>
<dbReference type="SUPFAM" id="SSF47323">
    <property type="entry name" value="Anticodon-binding domain of a subclass of class I aminoacyl-tRNA synthetases"/>
    <property type="match status" value="1"/>
</dbReference>
<evidence type="ECO:0000256" key="1">
    <source>
        <dbReference type="ARBA" id="ARBA00003314"/>
    </source>
</evidence>
<comment type="function">
    <text evidence="1 11">Is required not only for elongation of protein synthesis but also for the initiation of all mRNA translation through initiator tRNA(fMet) aminoacylation.</text>
</comment>
<dbReference type="Proteomes" id="UP001597120">
    <property type="component" value="Unassembled WGS sequence"/>
</dbReference>